<feature type="transmembrane region" description="Helical" evidence="2">
    <location>
        <begin position="20"/>
        <end position="46"/>
    </location>
</feature>
<evidence type="ECO:0000256" key="1">
    <source>
        <dbReference type="SAM" id="MobiDB-lite"/>
    </source>
</evidence>
<feature type="region of interest" description="Disordered" evidence="1">
    <location>
        <begin position="68"/>
        <end position="127"/>
    </location>
</feature>
<dbReference type="AlphaFoldDB" id="A0A2V1DKA0"/>
<keyword evidence="2" id="KW-0472">Membrane</keyword>
<keyword evidence="4" id="KW-1185">Reference proteome</keyword>
<proteinExistence type="predicted"/>
<protein>
    <submittedName>
        <fullName evidence="3">Uncharacterized protein</fullName>
    </submittedName>
</protein>
<evidence type="ECO:0000313" key="4">
    <source>
        <dbReference type="Proteomes" id="UP000244855"/>
    </source>
</evidence>
<sequence length="127" mass="13876">MSSTSSTYYDDEYNRAKKATQIGAGVIVGISLASIIVVGLLIWIIVRRQNRRTKRKAELAKEANLRVQERREREARMGGAQPPAYVYGNGNGNEGTGMGVGTYGYRAGETTGQQQQHEVVEAPSSKV</sequence>
<feature type="compositionally biased region" description="Gly residues" evidence="1">
    <location>
        <begin position="89"/>
        <end position="102"/>
    </location>
</feature>
<gene>
    <name evidence="3" type="ORF">DM02DRAFT_631001</name>
</gene>
<organism evidence="3 4">
    <name type="scientific">Periconia macrospinosa</name>
    <dbReference type="NCBI Taxonomy" id="97972"/>
    <lineage>
        <taxon>Eukaryota</taxon>
        <taxon>Fungi</taxon>
        <taxon>Dikarya</taxon>
        <taxon>Ascomycota</taxon>
        <taxon>Pezizomycotina</taxon>
        <taxon>Dothideomycetes</taxon>
        <taxon>Pleosporomycetidae</taxon>
        <taxon>Pleosporales</taxon>
        <taxon>Massarineae</taxon>
        <taxon>Periconiaceae</taxon>
        <taxon>Periconia</taxon>
    </lineage>
</organism>
<keyword evidence="2" id="KW-1133">Transmembrane helix</keyword>
<accession>A0A2V1DKA0</accession>
<evidence type="ECO:0000313" key="3">
    <source>
        <dbReference type="EMBL" id="PVH97554.1"/>
    </source>
</evidence>
<evidence type="ECO:0000256" key="2">
    <source>
        <dbReference type="SAM" id="Phobius"/>
    </source>
</evidence>
<reference evidence="3 4" key="1">
    <citation type="journal article" date="2018" name="Sci. Rep.">
        <title>Comparative genomics provides insights into the lifestyle and reveals functional heterogeneity of dark septate endophytic fungi.</title>
        <authorList>
            <person name="Knapp D.G."/>
            <person name="Nemeth J.B."/>
            <person name="Barry K."/>
            <person name="Hainaut M."/>
            <person name="Henrissat B."/>
            <person name="Johnson J."/>
            <person name="Kuo A."/>
            <person name="Lim J.H.P."/>
            <person name="Lipzen A."/>
            <person name="Nolan M."/>
            <person name="Ohm R.A."/>
            <person name="Tamas L."/>
            <person name="Grigoriev I.V."/>
            <person name="Spatafora J.W."/>
            <person name="Nagy L.G."/>
            <person name="Kovacs G.M."/>
        </authorList>
    </citation>
    <scope>NUCLEOTIDE SEQUENCE [LARGE SCALE GENOMIC DNA]</scope>
    <source>
        <strain evidence="3 4">DSE2036</strain>
    </source>
</reference>
<dbReference type="EMBL" id="KZ805433">
    <property type="protein sequence ID" value="PVH97554.1"/>
    <property type="molecule type" value="Genomic_DNA"/>
</dbReference>
<dbReference type="Proteomes" id="UP000244855">
    <property type="component" value="Unassembled WGS sequence"/>
</dbReference>
<keyword evidence="2" id="KW-0812">Transmembrane</keyword>
<name>A0A2V1DKA0_9PLEO</name>